<gene>
    <name evidence="1" type="ORF">CES85_0527</name>
</gene>
<name>A0A248UIZ2_9HYPH</name>
<accession>A0A248UIZ2</accession>
<sequence>MLIVMKYPDGKFYGAQGTVYLADGRSDVHVYKDQDPWRLVEAIN</sequence>
<proteinExistence type="predicted"/>
<dbReference type="Proteomes" id="UP000215256">
    <property type="component" value="Chromosome 1"/>
</dbReference>
<dbReference type="KEGG" id="och:CES85_0527"/>
<dbReference type="EMBL" id="CP022604">
    <property type="protein sequence ID" value="ASV86654.1"/>
    <property type="molecule type" value="Genomic_DNA"/>
</dbReference>
<evidence type="ECO:0000313" key="2">
    <source>
        <dbReference type="Proteomes" id="UP000215256"/>
    </source>
</evidence>
<evidence type="ECO:0000313" key="1">
    <source>
        <dbReference type="EMBL" id="ASV86654.1"/>
    </source>
</evidence>
<reference evidence="1 2" key="1">
    <citation type="submission" date="2017-07" db="EMBL/GenBank/DDBJ databases">
        <title>Phylogenetic study on the rhizospheric bacterium Ochrobactrum sp. A44.</title>
        <authorList>
            <person name="Krzyzanowska D.M."/>
            <person name="Ossowicki A."/>
            <person name="Rajewska M."/>
            <person name="Maciag T."/>
            <person name="Kaczynski Z."/>
            <person name="Czerwicka M."/>
            <person name="Jafra S."/>
        </authorList>
    </citation>
    <scope>NUCLEOTIDE SEQUENCE [LARGE SCALE GENOMIC DNA]</scope>
    <source>
        <strain evidence="1 2">A44</strain>
    </source>
</reference>
<dbReference type="AlphaFoldDB" id="A0A248UIZ2"/>
<organism evidence="1 2">
    <name type="scientific">Ochrobactrum quorumnocens</name>
    <dbReference type="NCBI Taxonomy" id="271865"/>
    <lineage>
        <taxon>Bacteria</taxon>
        <taxon>Pseudomonadati</taxon>
        <taxon>Pseudomonadota</taxon>
        <taxon>Alphaproteobacteria</taxon>
        <taxon>Hyphomicrobiales</taxon>
        <taxon>Brucellaceae</taxon>
        <taxon>Brucella/Ochrobactrum group</taxon>
        <taxon>Ochrobactrum</taxon>
    </lineage>
</organism>
<protein>
    <submittedName>
        <fullName evidence="1">Uncharacterized protein</fullName>
    </submittedName>
</protein>